<comment type="caution">
    <text evidence="1">The sequence shown here is derived from an EMBL/GenBank/DDBJ whole genome shotgun (WGS) entry which is preliminary data.</text>
</comment>
<sequence length="315" mass="35652">MTEDFAPVPPRPKNWEDVFTVTKELRGVPIEEIERGRVDWEYHFDAKDMRPCGRKGCEQKHAHGWLVALPGLRFVHIGNDCALKYANAGLWSSNVSIYRERVRAEARTAALIEARDKAQRKQFWLDNTQEIDPAVALHESFVRQARGPFLDEIEKRAERGQATVERDRRLSEDELQMRRAMLSGSRVEGEPGPYVAAVENVTVGNIEGLDCFRPQGSPRELQSQLQRLVTTLLTWSPAEDDQVAQRSLVRATDELAPLSNRLNSSLVAVNRFFSESNLKTLMLLDVTRSQGVTSIELDGSAGVIIKRLPHWQRAA</sequence>
<evidence type="ECO:0000313" key="1">
    <source>
        <dbReference type="EMBL" id="MEZ0473749.1"/>
    </source>
</evidence>
<organism evidence="1 2">
    <name type="scientific">Luteimonas salinilitoris</name>
    <dbReference type="NCBI Taxonomy" id="3237697"/>
    <lineage>
        <taxon>Bacteria</taxon>
        <taxon>Pseudomonadati</taxon>
        <taxon>Pseudomonadota</taxon>
        <taxon>Gammaproteobacteria</taxon>
        <taxon>Lysobacterales</taxon>
        <taxon>Lysobacteraceae</taxon>
        <taxon>Luteimonas</taxon>
    </lineage>
</organism>
<gene>
    <name evidence="1" type="ORF">AB6713_03825</name>
</gene>
<dbReference type="Proteomes" id="UP001566331">
    <property type="component" value="Unassembled WGS sequence"/>
</dbReference>
<accession>A0ABV4HQN6</accession>
<keyword evidence="2" id="KW-1185">Reference proteome</keyword>
<protein>
    <submittedName>
        <fullName evidence="1">Uncharacterized protein</fullName>
    </submittedName>
</protein>
<proteinExistence type="predicted"/>
<dbReference type="EMBL" id="JBFWIC010000003">
    <property type="protein sequence ID" value="MEZ0473749.1"/>
    <property type="molecule type" value="Genomic_DNA"/>
</dbReference>
<evidence type="ECO:0000313" key="2">
    <source>
        <dbReference type="Proteomes" id="UP001566331"/>
    </source>
</evidence>
<name>A0ABV4HQN6_9GAMM</name>
<reference evidence="1 2" key="1">
    <citation type="submission" date="2024-07" db="EMBL/GenBank/DDBJ databases">
        <title>Luteimonas salilacus sp. nov., isolated from the shore soil of Salt Lake in Tibet of China.</title>
        <authorList>
            <person name="Zhang X."/>
            <person name="Li A."/>
        </authorList>
    </citation>
    <scope>NUCLEOTIDE SEQUENCE [LARGE SCALE GENOMIC DNA]</scope>
    <source>
        <strain evidence="1 2">B3-2-R+30</strain>
    </source>
</reference>
<dbReference type="RefSeq" id="WP_370562903.1">
    <property type="nucleotide sequence ID" value="NZ_JBFWIB010000002.1"/>
</dbReference>